<dbReference type="RefSeq" id="WP_171225974.1">
    <property type="nucleotide sequence ID" value="NZ_CP053085.1"/>
</dbReference>
<dbReference type="AlphaFoldDB" id="A0A6M4IUP7"/>
<accession>A0A6M4IUP7</accession>
<dbReference type="InterPro" id="IPR016032">
    <property type="entry name" value="Sig_transdc_resp-reg_C-effctor"/>
</dbReference>
<dbReference type="InterPro" id="IPR051677">
    <property type="entry name" value="AfsR-DnrI-RedD_regulator"/>
</dbReference>
<dbReference type="SUPFAM" id="SSF46894">
    <property type="entry name" value="C-terminal effector domain of the bipartite response regulators"/>
    <property type="match status" value="1"/>
</dbReference>
<gene>
    <name evidence="3" type="ORF">HKW67_14015</name>
</gene>
<evidence type="ECO:0000259" key="2">
    <source>
        <dbReference type="SMART" id="SM01043"/>
    </source>
</evidence>
<dbReference type="EMBL" id="CP053085">
    <property type="protein sequence ID" value="QJR36542.1"/>
    <property type="molecule type" value="Genomic_DNA"/>
</dbReference>
<dbReference type="KEGG" id="ggr:HKW67_14015"/>
<dbReference type="InterPro" id="IPR011990">
    <property type="entry name" value="TPR-like_helical_dom_sf"/>
</dbReference>
<feature type="domain" description="Bacterial transcriptional activator" evidence="2">
    <location>
        <begin position="98"/>
        <end position="235"/>
    </location>
</feature>
<protein>
    <recommendedName>
        <fullName evidence="2">Bacterial transcriptional activator domain-containing protein</fullName>
    </recommendedName>
</protein>
<dbReference type="InterPro" id="IPR036388">
    <property type="entry name" value="WH-like_DNA-bd_sf"/>
</dbReference>
<dbReference type="GO" id="GO:0006355">
    <property type="term" value="P:regulation of DNA-templated transcription"/>
    <property type="evidence" value="ECO:0007669"/>
    <property type="project" value="InterPro"/>
</dbReference>
<name>A0A6M4IUP7_9BACT</name>
<evidence type="ECO:0000313" key="3">
    <source>
        <dbReference type="EMBL" id="QJR36542.1"/>
    </source>
</evidence>
<feature type="region of interest" description="Disordered" evidence="1">
    <location>
        <begin position="241"/>
        <end position="299"/>
    </location>
</feature>
<organism evidence="3 4">
    <name type="scientific">Gemmatimonas groenlandica</name>
    <dbReference type="NCBI Taxonomy" id="2732249"/>
    <lineage>
        <taxon>Bacteria</taxon>
        <taxon>Pseudomonadati</taxon>
        <taxon>Gemmatimonadota</taxon>
        <taxon>Gemmatimonadia</taxon>
        <taxon>Gemmatimonadales</taxon>
        <taxon>Gemmatimonadaceae</taxon>
        <taxon>Gemmatimonas</taxon>
    </lineage>
</organism>
<keyword evidence="4" id="KW-1185">Reference proteome</keyword>
<dbReference type="PANTHER" id="PTHR35807">
    <property type="entry name" value="TRANSCRIPTIONAL REGULATOR REDD-RELATED"/>
    <property type="match status" value="1"/>
</dbReference>
<feature type="compositionally biased region" description="Low complexity" evidence="1">
    <location>
        <begin position="248"/>
        <end position="298"/>
    </location>
</feature>
<dbReference type="SMART" id="SM01043">
    <property type="entry name" value="BTAD"/>
    <property type="match status" value="1"/>
</dbReference>
<dbReference type="GO" id="GO:0003677">
    <property type="term" value="F:DNA binding"/>
    <property type="evidence" value="ECO:0007669"/>
    <property type="project" value="InterPro"/>
</dbReference>
<sequence>MNHELQLLGGLRLVLNGQPVSGKAAHRRRLALLVLLSSSPKRRLTRERLIDFLWEDAQAEAGRKLLSESLYQLRSELGDNALRSVGDEVELDPSVVPSDLDRIIDADARRDDEALLRIPVGVFLDGWYLENAPGFSMWVDTQRERVRTILLGLFIEAARRSETADQLPLAIAAWRRAVEIDGCSALAVARLATVLGRAGDRAEGLRVIAVHRALLEADLGILPDRQVVDVERALRAAAATPVSGTAKPAAAPSATPAAAATPTATPSSTSSIANAVPVAAGSPSAPSSAPNESAGPGALRRRRALPRAVGAMALIAAVAIAAVAIGGRKQRTPAPAASSEVARVAIISQSLASRDTSLRFLREALTNGVTNQLSVNAFAVASTGEVRAMESGRISLDSLIAMRRLGTLVDLAFESRDDRLRVTVRVLDAATRDQVASSVYERPIVDALQLEGDIVRFAADALTRRLRREVLVRDADEATRDPYVRKLLVTAARSREDAEGVIRSGYALDRESAEQLLVSADSLLVRAIAQDGTWAALWVERARVMKARASLTTDARRAMLADSGVGYASAAVALAPDNAQALTVRGMLYASGAQAVVGGAADTVRRVQADRDLRRSLELEPSQADAWLAVSKLQLLRGQSATAVASARRAVEYDAFLENGQEAYLVLFGSALTAGNPKDANMWCTRGRESFPDDYQFRLCELTVMRELPRTNGDDKTAWRIVATMDSMAALTPRASQMAYAKAYRNAVAAAISARAGDVRRAQEGLARARALVANDPVLQTDLLFDEAYVHLMLGDRAKAVQLLRTMVATRPVTRRILASAPLFRSIAEDVIGPASPTR</sequence>
<reference evidence="3 4" key="1">
    <citation type="submission" date="2020-05" db="EMBL/GenBank/DDBJ databases">
        <title>Complete genome sequence of Gemmatimonas greenlandica TET16.</title>
        <authorList>
            <person name="Zeng Y."/>
        </authorList>
    </citation>
    <scope>NUCLEOTIDE SEQUENCE [LARGE SCALE GENOMIC DNA]</scope>
    <source>
        <strain evidence="3 4">TET16</strain>
    </source>
</reference>
<dbReference type="Gene3D" id="1.25.40.10">
    <property type="entry name" value="Tetratricopeptide repeat domain"/>
    <property type="match status" value="2"/>
</dbReference>
<dbReference type="Proteomes" id="UP000500938">
    <property type="component" value="Chromosome"/>
</dbReference>
<dbReference type="InterPro" id="IPR005158">
    <property type="entry name" value="BTAD"/>
</dbReference>
<evidence type="ECO:0000256" key="1">
    <source>
        <dbReference type="SAM" id="MobiDB-lite"/>
    </source>
</evidence>
<evidence type="ECO:0000313" key="4">
    <source>
        <dbReference type="Proteomes" id="UP000500938"/>
    </source>
</evidence>
<dbReference type="SUPFAM" id="SSF48452">
    <property type="entry name" value="TPR-like"/>
    <property type="match status" value="2"/>
</dbReference>
<dbReference type="Gene3D" id="1.10.10.10">
    <property type="entry name" value="Winged helix-like DNA-binding domain superfamily/Winged helix DNA-binding domain"/>
    <property type="match status" value="1"/>
</dbReference>
<proteinExistence type="predicted"/>